<dbReference type="AlphaFoldDB" id="A0A644X5V4"/>
<gene>
    <name evidence="1" type="ORF">SDC9_57805</name>
</gene>
<protein>
    <submittedName>
        <fullName evidence="1">Uncharacterized protein</fullName>
    </submittedName>
</protein>
<dbReference type="EMBL" id="VSSQ01001833">
    <property type="protein sequence ID" value="MPM11459.1"/>
    <property type="molecule type" value="Genomic_DNA"/>
</dbReference>
<comment type="caution">
    <text evidence="1">The sequence shown here is derived from an EMBL/GenBank/DDBJ whole genome shotgun (WGS) entry which is preliminary data.</text>
</comment>
<reference evidence="1" key="1">
    <citation type="submission" date="2019-08" db="EMBL/GenBank/DDBJ databases">
        <authorList>
            <person name="Kucharzyk K."/>
            <person name="Murdoch R.W."/>
            <person name="Higgins S."/>
            <person name="Loffler F."/>
        </authorList>
    </citation>
    <scope>NUCLEOTIDE SEQUENCE</scope>
</reference>
<proteinExistence type="predicted"/>
<sequence>MGVNRKARDEIGFATSNRAMKPNNVPMNEYMMAYDSAWYDCPRFAKGKPSRVVTTDEGAPGILIRIAESAPEKTPTTYTPMMVASASVVCHE</sequence>
<name>A0A644X5V4_9ZZZZ</name>
<accession>A0A644X5V4</accession>
<evidence type="ECO:0000313" key="1">
    <source>
        <dbReference type="EMBL" id="MPM11459.1"/>
    </source>
</evidence>
<organism evidence="1">
    <name type="scientific">bioreactor metagenome</name>
    <dbReference type="NCBI Taxonomy" id="1076179"/>
    <lineage>
        <taxon>unclassified sequences</taxon>
        <taxon>metagenomes</taxon>
        <taxon>ecological metagenomes</taxon>
    </lineage>
</organism>